<feature type="compositionally biased region" description="Basic and acidic residues" evidence="1">
    <location>
        <begin position="80"/>
        <end position="93"/>
    </location>
</feature>
<dbReference type="RefSeq" id="WP_012662635.1">
    <property type="nucleotide sequence ID" value="NC_012108.1"/>
</dbReference>
<keyword evidence="3" id="KW-1185">Reference proteome</keyword>
<feature type="region of interest" description="Disordered" evidence="1">
    <location>
        <begin position="48"/>
        <end position="93"/>
    </location>
</feature>
<dbReference type="OrthoDB" id="5421084at2"/>
<dbReference type="HOGENOM" id="CLU_1945245_0_0_7"/>
<feature type="compositionally biased region" description="Basic and acidic residues" evidence="1">
    <location>
        <begin position="59"/>
        <end position="73"/>
    </location>
</feature>
<proteinExistence type="predicted"/>
<dbReference type="EMBL" id="CP001087">
    <property type="protein sequence ID" value="ACN13386.1"/>
    <property type="molecule type" value="Genomic_DNA"/>
</dbReference>
<accession>C0QFJ0</accession>
<evidence type="ECO:0000313" key="2">
    <source>
        <dbReference type="EMBL" id="ACN13386.1"/>
    </source>
</evidence>
<dbReference type="STRING" id="177437.HRM2_02640"/>
<gene>
    <name evidence="2" type="ordered locus">HRM2_02640</name>
</gene>
<organism evidence="2 3">
    <name type="scientific">Desulforapulum autotrophicum (strain ATCC 43914 / DSM 3382 / VKM B-1955 / HRM2)</name>
    <name type="common">Desulfobacterium autotrophicum</name>
    <dbReference type="NCBI Taxonomy" id="177437"/>
    <lineage>
        <taxon>Bacteria</taxon>
        <taxon>Pseudomonadati</taxon>
        <taxon>Thermodesulfobacteriota</taxon>
        <taxon>Desulfobacteria</taxon>
        <taxon>Desulfobacterales</taxon>
        <taxon>Desulfobacteraceae</taxon>
        <taxon>Desulforapulum</taxon>
    </lineage>
</organism>
<sequence length="149" mass="16990">MTHWRTQGGTWEGLLKQFLEGFEIPSIEDIKGLMQRVDRLEAMVEAMANNDKNGAFPPRSKETAQKPADDHSWEAPPSDKVPKKQPEKIGRGHAGEIVLRVIADHPKGTDFKTIRAATNFDDKKLRNIIFRLDKTSKIKRVKRGIYKKV</sequence>
<dbReference type="AlphaFoldDB" id="C0QFJ0"/>
<dbReference type="Proteomes" id="UP000000442">
    <property type="component" value="Chromosome"/>
</dbReference>
<protein>
    <submittedName>
        <fullName evidence="2">Uncharacterized protein</fullName>
    </submittedName>
</protein>
<name>C0QFJ0_DESAH</name>
<dbReference type="eggNOG" id="ENOG5032XNP">
    <property type="taxonomic scope" value="Bacteria"/>
</dbReference>
<evidence type="ECO:0000256" key="1">
    <source>
        <dbReference type="SAM" id="MobiDB-lite"/>
    </source>
</evidence>
<dbReference type="KEGG" id="dat:HRM2_02640"/>
<evidence type="ECO:0000313" key="3">
    <source>
        <dbReference type="Proteomes" id="UP000000442"/>
    </source>
</evidence>
<reference evidence="2 3" key="1">
    <citation type="journal article" date="2009" name="Environ. Microbiol.">
        <title>Genome sequence of Desulfobacterium autotrophicum HRM2, a marine sulfate reducer oxidizing organic carbon completely to carbon dioxide.</title>
        <authorList>
            <person name="Strittmatter A.W."/>
            <person name="Liesegang H."/>
            <person name="Rabus R."/>
            <person name="Decker I."/>
            <person name="Amann J."/>
            <person name="Andres S."/>
            <person name="Henne A."/>
            <person name="Fricke W.F."/>
            <person name="Martinez-Arias R."/>
            <person name="Bartels D."/>
            <person name="Goesmann A."/>
            <person name="Krause L."/>
            <person name="Puehler A."/>
            <person name="Klenk H.P."/>
            <person name="Richter M."/>
            <person name="Schuler M."/>
            <person name="Gloeckner F.O."/>
            <person name="Meyerdierks A."/>
            <person name="Gottschalk G."/>
            <person name="Amann R."/>
        </authorList>
    </citation>
    <scope>NUCLEOTIDE SEQUENCE [LARGE SCALE GENOMIC DNA]</scope>
    <source>
        <strain evidence="3">ATCC 43914 / DSM 3382 / HRM2</strain>
    </source>
</reference>